<keyword evidence="2" id="KW-1133">Transmembrane helix</keyword>
<evidence type="ECO:0000256" key="1">
    <source>
        <dbReference type="SAM" id="MobiDB-lite"/>
    </source>
</evidence>
<name>A0A8S3W289_PARAO</name>
<comment type="caution">
    <text evidence="3">The sequence shown here is derived from an EMBL/GenBank/DDBJ whole genome shotgun (WGS) entry which is preliminary data.</text>
</comment>
<dbReference type="EMBL" id="CAJQZP010000080">
    <property type="protein sequence ID" value="CAG4936772.1"/>
    <property type="molecule type" value="Genomic_DNA"/>
</dbReference>
<protein>
    <submittedName>
        <fullName evidence="3">(apollo) hypothetical protein</fullName>
    </submittedName>
</protein>
<evidence type="ECO:0000313" key="4">
    <source>
        <dbReference type="Proteomes" id="UP000691718"/>
    </source>
</evidence>
<evidence type="ECO:0000313" key="3">
    <source>
        <dbReference type="EMBL" id="CAG4936772.1"/>
    </source>
</evidence>
<keyword evidence="2" id="KW-0812">Transmembrane</keyword>
<keyword evidence="4" id="KW-1185">Reference proteome</keyword>
<feature type="compositionally biased region" description="Polar residues" evidence="1">
    <location>
        <begin position="18"/>
        <end position="30"/>
    </location>
</feature>
<dbReference type="Proteomes" id="UP000691718">
    <property type="component" value="Unassembled WGS sequence"/>
</dbReference>
<dbReference type="AlphaFoldDB" id="A0A8S3W289"/>
<gene>
    <name evidence="3" type="ORF">PAPOLLO_LOCUS1276</name>
</gene>
<feature type="transmembrane region" description="Helical" evidence="2">
    <location>
        <begin position="62"/>
        <end position="79"/>
    </location>
</feature>
<sequence>MENTILANQSAHWCVSHNVASTGPSNVQQPPNSPKKPAESRPSFRPRTAASASSEPSPQHPVLLLFLPTLLLMGIILLYKTYQCDTTSSEVTATTRALTMIHFSVSYILGVQQE</sequence>
<feature type="region of interest" description="Disordered" evidence="1">
    <location>
        <begin position="18"/>
        <end position="59"/>
    </location>
</feature>
<evidence type="ECO:0000256" key="2">
    <source>
        <dbReference type="SAM" id="Phobius"/>
    </source>
</evidence>
<organism evidence="3 4">
    <name type="scientific">Parnassius apollo</name>
    <name type="common">Apollo butterfly</name>
    <name type="synonym">Papilio apollo</name>
    <dbReference type="NCBI Taxonomy" id="110799"/>
    <lineage>
        <taxon>Eukaryota</taxon>
        <taxon>Metazoa</taxon>
        <taxon>Ecdysozoa</taxon>
        <taxon>Arthropoda</taxon>
        <taxon>Hexapoda</taxon>
        <taxon>Insecta</taxon>
        <taxon>Pterygota</taxon>
        <taxon>Neoptera</taxon>
        <taxon>Endopterygota</taxon>
        <taxon>Lepidoptera</taxon>
        <taxon>Glossata</taxon>
        <taxon>Ditrysia</taxon>
        <taxon>Papilionoidea</taxon>
        <taxon>Papilionidae</taxon>
        <taxon>Parnassiinae</taxon>
        <taxon>Parnassini</taxon>
        <taxon>Parnassius</taxon>
        <taxon>Parnassius</taxon>
    </lineage>
</organism>
<keyword evidence="2" id="KW-0472">Membrane</keyword>
<proteinExistence type="predicted"/>
<accession>A0A8S3W289</accession>
<reference evidence="3" key="1">
    <citation type="submission" date="2021-04" db="EMBL/GenBank/DDBJ databases">
        <authorList>
            <person name="Tunstrom K."/>
        </authorList>
    </citation>
    <scope>NUCLEOTIDE SEQUENCE</scope>
</reference>